<dbReference type="InterPro" id="IPR050721">
    <property type="entry name" value="Trk_Ktr_HKT_K-transport"/>
</dbReference>
<dbReference type="Pfam" id="PF02254">
    <property type="entry name" value="TrkA_N"/>
    <property type="match status" value="1"/>
</dbReference>
<dbReference type="SUPFAM" id="SSF116726">
    <property type="entry name" value="TrkA C-terminal domain-like"/>
    <property type="match status" value="1"/>
</dbReference>
<dbReference type="Proteomes" id="UP001524499">
    <property type="component" value="Unassembled WGS sequence"/>
</dbReference>
<protein>
    <submittedName>
        <fullName evidence="6">TrkA family potassium uptake protein</fullName>
    </submittedName>
</protein>
<keyword evidence="3" id="KW-0630">Potassium</keyword>
<dbReference type="PANTHER" id="PTHR43833">
    <property type="entry name" value="POTASSIUM CHANNEL PROTEIN 2-RELATED-RELATED"/>
    <property type="match status" value="1"/>
</dbReference>
<evidence type="ECO:0000256" key="2">
    <source>
        <dbReference type="ARBA" id="ARBA00022538"/>
    </source>
</evidence>
<dbReference type="InterPro" id="IPR036721">
    <property type="entry name" value="RCK_C_sf"/>
</dbReference>
<evidence type="ECO:0000259" key="5">
    <source>
        <dbReference type="PROSITE" id="PS51201"/>
    </source>
</evidence>
<evidence type="ECO:0000313" key="7">
    <source>
        <dbReference type="Proteomes" id="UP001524499"/>
    </source>
</evidence>
<keyword evidence="4" id="KW-0406">Ion transport</keyword>
<name>A0ABT1TFZ1_9GAMM</name>
<dbReference type="PRINTS" id="PR00335">
    <property type="entry name" value="KUPTAKETRKA"/>
</dbReference>
<accession>A0ABT1TFZ1</accession>
<dbReference type="SUPFAM" id="SSF51735">
    <property type="entry name" value="NAD(P)-binding Rossmann-fold domains"/>
    <property type="match status" value="1"/>
</dbReference>
<sequence length="219" mass="23966">MKIVFIGASSLAIATAQQLLRADHEVIIIENDKTVIDRLMPEIDCVFLHGNGSKPAILKETDPESIAVLFCLTKSDEANIIASLVARSLGVKRVITRIEDPEFEHICVGLGLTDTIVPTLTNARYLANIAAGHNILELSAIFRGNIKLFNFIASASEAGPVNELDLPKHTRVIFAYRNDQFLPLDSDSKIEPADELVLVSTADDYEKLQGKWGNGKAQN</sequence>
<dbReference type="InterPro" id="IPR003148">
    <property type="entry name" value="RCK_N"/>
</dbReference>
<dbReference type="InterPro" id="IPR006036">
    <property type="entry name" value="K_uptake_TrkA"/>
</dbReference>
<dbReference type="PANTHER" id="PTHR43833:SF5">
    <property type="entry name" value="TRK SYSTEM POTASSIUM UPTAKE PROTEIN TRKA"/>
    <property type="match status" value="1"/>
</dbReference>
<gene>
    <name evidence="6" type="ORF">NP590_09735</name>
</gene>
<organism evidence="6 7">
    <name type="scientific">Methylomonas subterranea</name>
    <dbReference type="NCBI Taxonomy" id="2952225"/>
    <lineage>
        <taxon>Bacteria</taxon>
        <taxon>Pseudomonadati</taxon>
        <taxon>Pseudomonadota</taxon>
        <taxon>Gammaproteobacteria</taxon>
        <taxon>Methylococcales</taxon>
        <taxon>Methylococcaceae</taxon>
        <taxon>Methylomonas</taxon>
    </lineage>
</organism>
<proteinExistence type="predicted"/>
<evidence type="ECO:0000256" key="4">
    <source>
        <dbReference type="ARBA" id="ARBA00023065"/>
    </source>
</evidence>
<feature type="domain" description="RCK N-terminal" evidence="5">
    <location>
        <begin position="1"/>
        <end position="117"/>
    </location>
</feature>
<comment type="caution">
    <text evidence="6">The sequence shown here is derived from an EMBL/GenBank/DDBJ whole genome shotgun (WGS) entry which is preliminary data.</text>
</comment>
<evidence type="ECO:0000256" key="3">
    <source>
        <dbReference type="ARBA" id="ARBA00022958"/>
    </source>
</evidence>
<reference evidence="6 7" key="1">
    <citation type="submission" date="2022-07" db="EMBL/GenBank/DDBJ databases">
        <title>Methylomonas rivi sp. nov., Methylomonas rosea sp. nov., Methylomonas aureus sp. nov. and Methylomonas subterranea sp. nov., four novel methanotrophs isolated from a freshwater creek and the deep terrestrial subsurface.</title>
        <authorList>
            <person name="Abin C."/>
            <person name="Sankaranarayanan K."/>
            <person name="Garner C."/>
            <person name="Sindelar R."/>
            <person name="Kotary K."/>
            <person name="Garner R."/>
            <person name="Barclay S."/>
            <person name="Lawson P."/>
            <person name="Krumholz L."/>
        </authorList>
    </citation>
    <scope>NUCLEOTIDE SEQUENCE [LARGE SCALE GENOMIC DNA]</scope>
    <source>
        <strain evidence="6 7">SURF-2</strain>
    </source>
</reference>
<dbReference type="InterPro" id="IPR036291">
    <property type="entry name" value="NAD(P)-bd_dom_sf"/>
</dbReference>
<dbReference type="EMBL" id="JANIBJ010000015">
    <property type="protein sequence ID" value="MCQ8104382.1"/>
    <property type="molecule type" value="Genomic_DNA"/>
</dbReference>
<keyword evidence="1" id="KW-0813">Transport</keyword>
<dbReference type="Gene3D" id="3.40.50.720">
    <property type="entry name" value="NAD(P)-binding Rossmann-like Domain"/>
    <property type="match status" value="1"/>
</dbReference>
<dbReference type="RefSeq" id="WP_256602185.1">
    <property type="nucleotide sequence ID" value="NZ_JANIBJ010000015.1"/>
</dbReference>
<keyword evidence="7" id="KW-1185">Reference proteome</keyword>
<evidence type="ECO:0000256" key="1">
    <source>
        <dbReference type="ARBA" id="ARBA00022448"/>
    </source>
</evidence>
<evidence type="ECO:0000313" key="6">
    <source>
        <dbReference type="EMBL" id="MCQ8104382.1"/>
    </source>
</evidence>
<dbReference type="PROSITE" id="PS51201">
    <property type="entry name" value="RCK_N"/>
    <property type="match status" value="1"/>
</dbReference>
<keyword evidence="2" id="KW-0633">Potassium transport</keyword>
<dbReference type="Gene3D" id="3.30.70.1450">
    <property type="entry name" value="Regulator of K+ conductance, C-terminal domain"/>
    <property type="match status" value="1"/>
</dbReference>